<evidence type="ECO:0000313" key="2">
    <source>
        <dbReference type="Proteomes" id="UP000034036"/>
    </source>
</evidence>
<reference evidence="1 2" key="1">
    <citation type="journal article" date="2015" name="Nature">
        <title>rRNA introns, odd ribosomes, and small enigmatic genomes across a large radiation of phyla.</title>
        <authorList>
            <person name="Brown C.T."/>
            <person name="Hug L.A."/>
            <person name="Thomas B.C."/>
            <person name="Sharon I."/>
            <person name="Castelle C.J."/>
            <person name="Singh A."/>
            <person name="Wilkins M.J."/>
            <person name="Williams K.H."/>
            <person name="Banfield J.F."/>
        </authorList>
    </citation>
    <scope>NUCLEOTIDE SEQUENCE [LARGE SCALE GENOMIC DNA]</scope>
</reference>
<organism evidence="1 2">
    <name type="scientific">Candidatus Giovannonibacteria bacterium GW2011_GWF2_42_19</name>
    <dbReference type="NCBI Taxonomy" id="1618659"/>
    <lineage>
        <taxon>Bacteria</taxon>
        <taxon>Candidatus Giovannoniibacteriota</taxon>
    </lineage>
</organism>
<dbReference type="Proteomes" id="UP000034036">
    <property type="component" value="Unassembled WGS sequence"/>
</dbReference>
<evidence type="ECO:0000313" key="1">
    <source>
        <dbReference type="EMBL" id="KKS48504.1"/>
    </source>
</evidence>
<dbReference type="EMBL" id="LCDF01000008">
    <property type="protein sequence ID" value="KKS48504.1"/>
    <property type="molecule type" value="Genomic_DNA"/>
</dbReference>
<proteinExistence type="predicted"/>
<dbReference type="AlphaFoldDB" id="A0A0G0ZIJ3"/>
<comment type="caution">
    <text evidence="1">The sequence shown here is derived from an EMBL/GenBank/DDBJ whole genome shotgun (WGS) entry which is preliminary data.</text>
</comment>
<dbReference type="STRING" id="1618659.UV11_C0008G0043"/>
<gene>
    <name evidence="1" type="ORF">UV11_C0008G0043</name>
</gene>
<sequence length="55" mass="6622">MASSNIKRPRRRIKKRRGKVKIAFMPEAMKNRLDVKRIEELFCSLRLDASRIFPY</sequence>
<accession>A0A0G0ZIJ3</accession>
<name>A0A0G0ZIJ3_9BACT</name>
<protein>
    <submittedName>
        <fullName evidence="1">Uncharacterized protein</fullName>
    </submittedName>
</protein>